<dbReference type="Proteomes" id="UP000460257">
    <property type="component" value="Unassembled WGS sequence"/>
</dbReference>
<name>A0A6N7IYB5_9FIRM</name>
<evidence type="ECO:0000313" key="3">
    <source>
        <dbReference type="Proteomes" id="UP000460257"/>
    </source>
</evidence>
<protein>
    <recommendedName>
        <fullName evidence="4">Extracellular solute-binding protein</fullName>
    </recommendedName>
</protein>
<keyword evidence="1" id="KW-1133">Transmembrane helix</keyword>
<keyword evidence="1" id="KW-0812">Transmembrane</keyword>
<dbReference type="Gene3D" id="3.40.190.10">
    <property type="entry name" value="Periplasmic binding protein-like II"/>
    <property type="match status" value="1"/>
</dbReference>
<keyword evidence="3" id="KW-1185">Reference proteome</keyword>
<keyword evidence="1" id="KW-0472">Membrane</keyword>
<evidence type="ECO:0000256" key="1">
    <source>
        <dbReference type="SAM" id="Phobius"/>
    </source>
</evidence>
<dbReference type="SUPFAM" id="SSF53850">
    <property type="entry name" value="Periplasmic binding protein-like II"/>
    <property type="match status" value="1"/>
</dbReference>
<sequence length="522" mass="58798">MDWKKKLKIPVLTFIILCAMLLIGYAVWYHDSNSAGSSGDAEKSTKSAKSKPVNLTLFSDISDWNAPEWSLRDGTLTKAISDHSDVSLTFNIPAQDADKELSLLLVENKLPDIITVRDSNIIRQLISSGKVWNLREFFLEYKSDSDILKNIPEGTLSDLMYRDDGWYALPTGYRDDDFKENNNTIIWNKALLEKIGINISDVKTESGMLSALKKAEDYRTLHHPQMIPILFDGTHYKDGSLTFMAYSFGASELDSKGRYQNIWTTQGGKEALDFTNTLLETGILNPSYLAYDLPQIQKMMAESSVLCYIGNINELDIDFDNWVSSGAVRSDTGAAPVLQNLSSSSYTLPNTFVSKSCNDLPGTAKLLDYVIGGKMLDDVTNDSQVIPFAVFSNPMWDRTLIGQSYINSNHYKKLHKLRGVYSKEPGLKTYDPRLLTLPVGMFKNHQKLEDNYNSIFEDTTDFISDILSAQSKGEFKKLYSEMLENYSSLRNNDLGNALNSQIEKNRKEFNTSANRKKSSAKK</sequence>
<reference evidence="2" key="1">
    <citation type="journal article" date="2020" name="Appl. Environ. Microbiol.">
        <title>Medium-Chain Fatty Acid Synthesis by 'Candidatus Weimeria bifida' gen. nov., sp. nov., and 'Candidatus Pseudoramibacter fermentans' sp. nov.</title>
        <authorList>
            <person name="Scarborough M.J."/>
            <person name="Myers K.S."/>
            <person name="Donohue T.J."/>
            <person name="Noguera D.R."/>
        </authorList>
    </citation>
    <scope>NUCLEOTIDE SEQUENCE</scope>
    <source>
        <strain evidence="2">LCO1.1</strain>
    </source>
</reference>
<organism evidence="2 3">
    <name type="scientific">Candidatus Weimeria bifida</name>
    <dbReference type="NCBI Taxonomy" id="2599074"/>
    <lineage>
        <taxon>Bacteria</taxon>
        <taxon>Bacillati</taxon>
        <taxon>Bacillota</taxon>
        <taxon>Clostridia</taxon>
        <taxon>Lachnospirales</taxon>
        <taxon>Lachnospiraceae</taxon>
        <taxon>Candidatus Weimeria</taxon>
    </lineage>
</organism>
<proteinExistence type="predicted"/>
<dbReference type="AlphaFoldDB" id="A0A6N7IYB5"/>
<dbReference type="EMBL" id="VOGC01000004">
    <property type="protein sequence ID" value="MQN01249.1"/>
    <property type="molecule type" value="Genomic_DNA"/>
</dbReference>
<feature type="transmembrane region" description="Helical" evidence="1">
    <location>
        <begin position="7"/>
        <end position="28"/>
    </location>
</feature>
<evidence type="ECO:0000313" key="2">
    <source>
        <dbReference type="EMBL" id="MQN01249.1"/>
    </source>
</evidence>
<comment type="caution">
    <text evidence="2">The sequence shown here is derived from an EMBL/GenBank/DDBJ whole genome shotgun (WGS) entry which is preliminary data.</text>
</comment>
<evidence type="ECO:0008006" key="4">
    <source>
        <dbReference type="Google" id="ProtNLM"/>
    </source>
</evidence>
<gene>
    <name evidence="2" type="ORF">FRC54_04795</name>
</gene>
<accession>A0A6N7IYB5</accession>